<keyword evidence="1" id="KW-1133">Transmembrane helix</keyword>
<feature type="transmembrane region" description="Helical" evidence="1">
    <location>
        <begin position="69"/>
        <end position="95"/>
    </location>
</feature>
<name>A0A9X3AG41_9PSEU</name>
<keyword evidence="1" id="KW-0472">Membrane</keyword>
<proteinExistence type="predicted"/>
<dbReference type="AlphaFoldDB" id="A0A9X3AG41"/>
<evidence type="ECO:0000313" key="3">
    <source>
        <dbReference type="Proteomes" id="UP001141259"/>
    </source>
</evidence>
<gene>
    <name evidence="2" type="ORF">NZH93_19825</name>
</gene>
<accession>A0A9X3AG41</accession>
<evidence type="ECO:0000313" key="2">
    <source>
        <dbReference type="EMBL" id="MCS7479116.1"/>
    </source>
</evidence>
<organism evidence="2 3">
    <name type="scientific">Umezawaea endophytica</name>
    <dbReference type="NCBI Taxonomy" id="1654476"/>
    <lineage>
        <taxon>Bacteria</taxon>
        <taxon>Bacillati</taxon>
        <taxon>Actinomycetota</taxon>
        <taxon>Actinomycetes</taxon>
        <taxon>Pseudonocardiales</taxon>
        <taxon>Pseudonocardiaceae</taxon>
        <taxon>Umezawaea</taxon>
    </lineage>
</organism>
<dbReference type="RefSeq" id="WP_259624623.1">
    <property type="nucleotide sequence ID" value="NZ_JANYMP010000009.1"/>
</dbReference>
<evidence type="ECO:0008006" key="4">
    <source>
        <dbReference type="Google" id="ProtNLM"/>
    </source>
</evidence>
<feature type="transmembrane region" description="Helical" evidence="1">
    <location>
        <begin position="6"/>
        <end position="26"/>
    </location>
</feature>
<keyword evidence="1" id="KW-0812">Transmembrane</keyword>
<protein>
    <recommendedName>
        <fullName evidence="4">DUF2721 domain-containing protein</fullName>
    </recommendedName>
</protein>
<feature type="transmembrane region" description="Helical" evidence="1">
    <location>
        <begin position="101"/>
        <end position="124"/>
    </location>
</feature>
<evidence type="ECO:0000256" key="1">
    <source>
        <dbReference type="SAM" id="Phobius"/>
    </source>
</evidence>
<keyword evidence="3" id="KW-1185">Reference proteome</keyword>
<sequence>MSIADALAICGTDVSATSVIIVYHMFAMQSWFTRVENARIESIRLSLMTSPDDIERESMRLQIIDLNKAFPWVQVAILGVAVVSMAAVGTTVVLMTKGLPVPLVLFPLGGLVVIYAVSSVVTYFKGVRAIAESRTYLA</sequence>
<reference evidence="2" key="1">
    <citation type="submission" date="2022-08" db="EMBL/GenBank/DDBJ databases">
        <authorList>
            <person name="Tistechok S."/>
            <person name="Samborskyy M."/>
            <person name="Roman I."/>
        </authorList>
    </citation>
    <scope>NUCLEOTIDE SEQUENCE</scope>
    <source>
        <strain evidence="2">DSM 103496</strain>
    </source>
</reference>
<dbReference type="EMBL" id="JANYMP010000009">
    <property type="protein sequence ID" value="MCS7479116.1"/>
    <property type="molecule type" value="Genomic_DNA"/>
</dbReference>
<comment type="caution">
    <text evidence="2">The sequence shown here is derived from an EMBL/GenBank/DDBJ whole genome shotgun (WGS) entry which is preliminary data.</text>
</comment>
<dbReference type="Proteomes" id="UP001141259">
    <property type="component" value="Unassembled WGS sequence"/>
</dbReference>